<accession>A0AAX4J3Y8</accession>
<proteinExistence type="predicted"/>
<gene>
    <name evidence="1" type="ORF">CDEST_15210</name>
</gene>
<dbReference type="Proteomes" id="UP001322277">
    <property type="component" value="Chromosome 11"/>
</dbReference>
<dbReference type="EMBL" id="CP137315">
    <property type="protein sequence ID" value="WQF90196.1"/>
    <property type="molecule type" value="Genomic_DNA"/>
</dbReference>
<dbReference type="GeneID" id="87951710"/>
<sequence length="52" mass="5403">MAAAGDGRESDLRLLNLAAVPCNGMVGTGAGRLAMSVSRIVGKDIQFKEEEP</sequence>
<reference evidence="2" key="1">
    <citation type="journal article" date="2023" name="bioRxiv">
        <title>Complete genome of the Medicago anthracnose fungus, Colletotrichum destructivum, reveals a mini-chromosome-like region within a core chromosome.</title>
        <authorList>
            <person name="Lapalu N."/>
            <person name="Simon A."/>
            <person name="Lu A."/>
            <person name="Plaumann P.-L."/>
            <person name="Amselem J."/>
            <person name="Pigne S."/>
            <person name="Auger A."/>
            <person name="Koch C."/>
            <person name="Dallery J.-F."/>
            <person name="O'Connell R.J."/>
        </authorList>
    </citation>
    <scope>NUCLEOTIDE SEQUENCE [LARGE SCALE GENOMIC DNA]</scope>
    <source>
        <strain evidence="2">CBS 520.97</strain>
    </source>
</reference>
<keyword evidence="2" id="KW-1185">Reference proteome</keyword>
<dbReference type="RefSeq" id="XP_062787417.1">
    <property type="nucleotide sequence ID" value="XM_062931366.1"/>
</dbReference>
<dbReference type="AlphaFoldDB" id="A0AAX4J3Y8"/>
<evidence type="ECO:0000313" key="2">
    <source>
        <dbReference type="Proteomes" id="UP001322277"/>
    </source>
</evidence>
<organism evidence="1 2">
    <name type="scientific">Colletotrichum destructivum</name>
    <dbReference type="NCBI Taxonomy" id="34406"/>
    <lineage>
        <taxon>Eukaryota</taxon>
        <taxon>Fungi</taxon>
        <taxon>Dikarya</taxon>
        <taxon>Ascomycota</taxon>
        <taxon>Pezizomycotina</taxon>
        <taxon>Sordariomycetes</taxon>
        <taxon>Hypocreomycetidae</taxon>
        <taxon>Glomerellales</taxon>
        <taxon>Glomerellaceae</taxon>
        <taxon>Colletotrichum</taxon>
        <taxon>Colletotrichum destructivum species complex</taxon>
    </lineage>
</organism>
<protein>
    <submittedName>
        <fullName evidence="1">Uncharacterized protein</fullName>
    </submittedName>
</protein>
<evidence type="ECO:0000313" key="1">
    <source>
        <dbReference type="EMBL" id="WQF90196.1"/>
    </source>
</evidence>
<dbReference type="KEGG" id="cdet:87951710"/>
<name>A0AAX4J3Y8_9PEZI</name>